<dbReference type="PANTHER" id="PTHR18884">
    <property type="entry name" value="SEPTIN"/>
    <property type="match status" value="1"/>
</dbReference>
<evidence type="ECO:0000313" key="6">
    <source>
        <dbReference type="EMBL" id="KAK9708187.1"/>
    </source>
</evidence>
<evidence type="ECO:0000256" key="4">
    <source>
        <dbReference type="SAM" id="Coils"/>
    </source>
</evidence>
<dbReference type="PROSITE" id="PS51719">
    <property type="entry name" value="G_SEPTIN"/>
    <property type="match status" value="1"/>
</dbReference>
<evidence type="ECO:0000256" key="1">
    <source>
        <dbReference type="ARBA" id="ARBA00022741"/>
    </source>
</evidence>
<dbReference type="CDD" id="cd01850">
    <property type="entry name" value="CDC_Septin"/>
    <property type="match status" value="1"/>
</dbReference>
<evidence type="ECO:0000313" key="7">
    <source>
        <dbReference type="Proteomes" id="UP001479436"/>
    </source>
</evidence>
<dbReference type="PIRSF" id="PIRSF006698">
    <property type="entry name" value="Septin"/>
    <property type="match status" value="1"/>
</dbReference>
<keyword evidence="7" id="KW-1185">Reference proteome</keyword>
<comment type="caution">
    <text evidence="6">The sequence shown here is derived from an EMBL/GenBank/DDBJ whole genome shotgun (WGS) entry which is preliminary data.</text>
</comment>
<dbReference type="InterPro" id="IPR027417">
    <property type="entry name" value="P-loop_NTPase"/>
</dbReference>
<dbReference type="Pfam" id="PF00735">
    <property type="entry name" value="Septin"/>
    <property type="match status" value="1"/>
</dbReference>
<dbReference type="InterPro" id="IPR030379">
    <property type="entry name" value="G_SEPTIN_dom"/>
</dbReference>
<evidence type="ECO:0000256" key="2">
    <source>
        <dbReference type="ARBA" id="ARBA00023134"/>
    </source>
</evidence>
<organism evidence="6 7">
    <name type="scientific">Basidiobolus ranarum</name>
    <dbReference type="NCBI Taxonomy" id="34480"/>
    <lineage>
        <taxon>Eukaryota</taxon>
        <taxon>Fungi</taxon>
        <taxon>Fungi incertae sedis</taxon>
        <taxon>Zoopagomycota</taxon>
        <taxon>Entomophthoromycotina</taxon>
        <taxon>Basidiobolomycetes</taxon>
        <taxon>Basidiobolales</taxon>
        <taxon>Basidiobolaceae</taxon>
        <taxon>Basidiobolus</taxon>
    </lineage>
</organism>
<name>A0ABR2VWY3_9FUNG</name>
<keyword evidence="2 3" id="KW-0342">GTP-binding</keyword>
<feature type="domain" description="Septin-type G" evidence="5">
    <location>
        <begin position="49"/>
        <end position="315"/>
    </location>
</feature>
<comment type="similarity">
    <text evidence="3">Belongs to the TRAFAC class TrmE-Era-EngA-EngB-Septin-like GTPase superfamily. Septin GTPase family.</text>
</comment>
<gene>
    <name evidence="6" type="primary">SEPT6_3</name>
    <name evidence="6" type="ORF">K7432_009785</name>
</gene>
<dbReference type="InterPro" id="IPR016491">
    <property type="entry name" value="Septin"/>
</dbReference>
<feature type="coiled-coil region" evidence="4">
    <location>
        <begin position="330"/>
        <end position="404"/>
    </location>
</feature>
<evidence type="ECO:0000256" key="3">
    <source>
        <dbReference type="RuleBase" id="RU004560"/>
    </source>
</evidence>
<accession>A0ABR2VWY3</accession>
<dbReference type="Proteomes" id="UP001479436">
    <property type="component" value="Unassembled WGS sequence"/>
</dbReference>
<evidence type="ECO:0000259" key="5">
    <source>
        <dbReference type="PROSITE" id="PS51719"/>
    </source>
</evidence>
<keyword evidence="4" id="KW-0175">Coiled coil</keyword>
<dbReference type="EMBL" id="JASJQH010007503">
    <property type="protein sequence ID" value="KAK9708187.1"/>
    <property type="molecule type" value="Genomic_DNA"/>
</dbReference>
<dbReference type="Gene3D" id="3.40.50.300">
    <property type="entry name" value="P-loop containing nucleotide triphosphate hydrolases"/>
    <property type="match status" value="1"/>
</dbReference>
<keyword evidence="1 3" id="KW-0547">Nucleotide-binding</keyword>
<dbReference type="SUPFAM" id="SSF52540">
    <property type="entry name" value="P-loop containing nucleoside triphosphate hydrolases"/>
    <property type="match status" value="1"/>
</dbReference>
<sequence length="420" mass="48599">MPLEYALQNRGKFGDAGPWKLPTAIEATLRDVLGIEALPRQICDRAKRKPFIFNIMVVGETGLGKTTFMNTLFNTDLTEEITHEYPQNNKTVAITPTTYDLVEEGVSLHLTVIDTPGFGDQLNREANLFPIVEYIENQFEAFHKAEKNSNFRHAIPDTRVHAVLYFVAPTGKSLKELDVTVLKALSDKVNIIPVIAKADTLTFEERSELKQIILRDIDAHQIKIYPKEYTDEPDITSDLEKYIPFAVIGSDTFIDVDGQKIRGRTYRWGSVQVENEEHCDFVHLRALLMDSCLQDLIETTHSKHYALYRRGQLRTKGRPESILEGDESYESRIEDTKKSLAEEMMRKEEEMRQNFVAQVRETEALLREREEQLIRKKQEFLQEIEEKRRQLQQEEQDVNALLNERSLNYSSTKKIFGKKN</sequence>
<reference evidence="6 7" key="1">
    <citation type="submission" date="2023-04" db="EMBL/GenBank/DDBJ databases">
        <title>Genome of Basidiobolus ranarum AG-B5.</title>
        <authorList>
            <person name="Stajich J.E."/>
            <person name="Carter-House D."/>
            <person name="Gryganskyi A."/>
        </authorList>
    </citation>
    <scope>NUCLEOTIDE SEQUENCE [LARGE SCALE GENOMIC DNA]</scope>
    <source>
        <strain evidence="6 7">AG-B5</strain>
    </source>
</reference>
<protein>
    <submittedName>
        <fullName evidence="6">Septin-6</fullName>
    </submittedName>
</protein>
<proteinExistence type="inferred from homology"/>